<dbReference type="SUPFAM" id="SSF55315">
    <property type="entry name" value="L30e-like"/>
    <property type="match status" value="1"/>
</dbReference>
<proteinExistence type="predicted"/>
<dbReference type="OrthoDB" id="9799836at2"/>
<dbReference type="InterPro" id="IPR037465">
    <property type="entry name" value="YlxR"/>
</dbReference>
<dbReference type="EMBL" id="SMSI01000001">
    <property type="protein sequence ID" value="TDH39389.1"/>
    <property type="molecule type" value="Genomic_DNA"/>
</dbReference>
<dbReference type="InterPro" id="IPR029064">
    <property type="entry name" value="Ribosomal_eL30-like_sf"/>
</dbReference>
<comment type="caution">
    <text evidence="2">The sequence shown here is derived from an EMBL/GenBank/DDBJ whole genome shotgun (WGS) entry which is preliminary data.</text>
</comment>
<keyword evidence="3" id="KW-1185">Reference proteome</keyword>
<dbReference type="PANTHER" id="PTHR34215">
    <property type="entry name" value="BLL0784 PROTEIN"/>
    <property type="match status" value="1"/>
</dbReference>
<evidence type="ECO:0000259" key="1">
    <source>
        <dbReference type="Pfam" id="PF04296"/>
    </source>
</evidence>
<reference evidence="2 3" key="1">
    <citation type="journal article" date="2013" name="Int. J. Syst. Evol. Microbiol.">
        <title>Hoeflea suaedae sp. nov., an endophytic bacterium isolated from the root of the halophyte Suaeda maritima.</title>
        <authorList>
            <person name="Chung E.J."/>
            <person name="Park J.A."/>
            <person name="Pramanik P."/>
            <person name="Bibi F."/>
            <person name="Jeon C.O."/>
            <person name="Chung Y.R."/>
        </authorList>
    </citation>
    <scope>NUCLEOTIDE SEQUENCE [LARGE SCALE GENOMIC DNA]</scope>
    <source>
        <strain evidence="2 3">YC6898</strain>
    </source>
</reference>
<organism evidence="2 3">
    <name type="scientific">Pseudohoeflea suaedae</name>
    <dbReference type="NCBI Taxonomy" id="877384"/>
    <lineage>
        <taxon>Bacteria</taxon>
        <taxon>Pseudomonadati</taxon>
        <taxon>Pseudomonadota</taxon>
        <taxon>Alphaproteobacteria</taxon>
        <taxon>Hyphomicrobiales</taxon>
        <taxon>Rhizobiaceae</taxon>
        <taxon>Pseudohoeflea</taxon>
    </lineage>
</organism>
<name>A0A4R5PQQ8_9HYPH</name>
<gene>
    <name evidence="2" type="ORF">E2A64_02505</name>
</gene>
<feature type="domain" description="YlxR" evidence="1">
    <location>
        <begin position="1"/>
        <end position="68"/>
    </location>
</feature>
<evidence type="ECO:0000313" key="2">
    <source>
        <dbReference type="EMBL" id="TDH39389.1"/>
    </source>
</evidence>
<dbReference type="SUPFAM" id="SSF64376">
    <property type="entry name" value="YlxR-like"/>
    <property type="match status" value="1"/>
</dbReference>
<dbReference type="Gene3D" id="3.30.1230.10">
    <property type="entry name" value="YlxR-like"/>
    <property type="match status" value="1"/>
</dbReference>
<dbReference type="AlphaFoldDB" id="A0A4R5PQQ8"/>
<dbReference type="Proteomes" id="UP000295131">
    <property type="component" value="Unassembled WGS sequence"/>
</dbReference>
<dbReference type="Gene3D" id="3.30.1330.30">
    <property type="match status" value="1"/>
</dbReference>
<dbReference type="InterPro" id="IPR035931">
    <property type="entry name" value="YlxR-like_sf"/>
</dbReference>
<dbReference type="InterPro" id="IPR007393">
    <property type="entry name" value="YlxR_dom"/>
</dbReference>
<evidence type="ECO:0000313" key="3">
    <source>
        <dbReference type="Proteomes" id="UP000295131"/>
    </source>
</evidence>
<dbReference type="NCBIfam" id="NF006622">
    <property type="entry name" value="PRK09190.1"/>
    <property type="match status" value="1"/>
</dbReference>
<dbReference type="PANTHER" id="PTHR34215:SF1">
    <property type="entry name" value="YLXR DOMAIN-CONTAINING PROTEIN"/>
    <property type="match status" value="1"/>
</dbReference>
<protein>
    <submittedName>
        <fullName evidence="2">RNA-binding protein</fullName>
    </submittedName>
</protein>
<accession>A0A4R5PQQ8</accession>
<dbReference type="CDD" id="cd00279">
    <property type="entry name" value="YlxR"/>
    <property type="match status" value="1"/>
</dbReference>
<dbReference type="Pfam" id="PF04296">
    <property type="entry name" value="YlxR"/>
    <property type="match status" value="1"/>
</dbReference>
<sequence>MCILTRAKGDKADLIRFVLSPDGAVVPDLKNALPGRGAWVSAKRKTVEEAARKGAFARAFKTKLAPPEDLGATVDQLLLADLTGMMNMARKSGQFIGGSGKAEAAIRSGEAIALFHATDAAADGVRKLGQAVKARALTLDEPEIPVFRLMTGEQMDACFGEGGFIHATALAGQAGEGVVKRATRLAAYRSD</sequence>